<feature type="transmembrane region" description="Helical" evidence="10">
    <location>
        <begin position="216"/>
        <end position="238"/>
    </location>
</feature>
<evidence type="ECO:0000259" key="11">
    <source>
        <dbReference type="PROSITE" id="PS50109"/>
    </source>
</evidence>
<dbReference type="InterPro" id="IPR003594">
    <property type="entry name" value="HATPase_dom"/>
</dbReference>
<reference evidence="12 13" key="1">
    <citation type="submission" date="2024-03" db="EMBL/GenBank/DDBJ databases">
        <title>Sulfurimonas sp. HSL3-1.</title>
        <authorList>
            <person name="Wang S."/>
        </authorList>
    </citation>
    <scope>NUCLEOTIDE SEQUENCE [LARGE SCALE GENOMIC DNA]</scope>
    <source>
        <strain evidence="12 13">HSL3-1</strain>
    </source>
</reference>
<dbReference type="CDD" id="cd00082">
    <property type="entry name" value="HisKA"/>
    <property type="match status" value="1"/>
</dbReference>
<dbReference type="SUPFAM" id="SSF55874">
    <property type="entry name" value="ATPase domain of HSP90 chaperone/DNA topoisomerase II/histidine kinase"/>
    <property type="match status" value="1"/>
</dbReference>
<dbReference type="EC" id="2.7.13.3" evidence="3"/>
<keyword evidence="13" id="KW-1185">Reference proteome</keyword>
<keyword evidence="5" id="KW-0808">Transferase</keyword>
<dbReference type="PROSITE" id="PS50109">
    <property type="entry name" value="HIS_KIN"/>
    <property type="match status" value="1"/>
</dbReference>
<evidence type="ECO:0000256" key="8">
    <source>
        <dbReference type="ARBA" id="ARBA00022989"/>
    </source>
</evidence>
<evidence type="ECO:0000256" key="7">
    <source>
        <dbReference type="ARBA" id="ARBA00022777"/>
    </source>
</evidence>
<dbReference type="InterPro" id="IPR036890">
    <property type="entry name" value="HATPase_C_sf"/>
</dbReference>
<keyword evidence="4" id="KW-1003">Cell membrane</keyword>
<dbReference type="InterPro" id="IPR050351">
    <property type="entry name" value="BphY/WalK/GraS-like"/>
</dbReference>
<dbReference type="InterPro" id="IPR036097">
    <property type="entry name" value="HisK_dim/P_sf"/>
</dbReference>
<evidence type="ECO:0000256" key="1">
    <source>
        <dbReference type="ARBA" id="ARBA00000085"/>
    </source>
</evidence>
<evidence type="ECO:0000256" key="6">
    <source>
        <dbReference type="ARBA" id="ARBA00022692"/>
    </source>
</evidence>
<dbReference type="InterPro" id="IPR033480">
    <property type="entry name" value="sCache_2"/>
</dbReference>
<name>A0ABZ3HAN1_9BACT</name>
<protein>
    <recommendedName>
        <fullName evidence="3">histidine kinase</fullName>
        <ecNumber evidence="3">2.7.13.3</ecNumber>
    </recommendedName>
</protein>
<comment type="subcellular location">
    <subcellularLocation>
        <location evidence="2">Cell membrane</location>
        <topology evidence="2">Multi-pass membrane protein</topology>
    </subcellularLocation>
</comment>
<dbReference type="SMART" id="SM01049">
    <property type="entry name" value="Cache_2"/>
    <property type="match status" value="1"/>
</dbReference>
<keyword evidence="7" id="KW-0418">Kinase</keyword>
<dbReference type="SUPFAM" id="SSF47384">
    <property type="entry name" value="Homodimeric domain of signal transducing histidine kinase"/>
    <property type="match status" value="1"/>
</dbReference>
<dbReference type="Pfam" id="PF02518">
    <property type="entry name" value="HATPase_c"/>
    <property type="match status" value="1"/>
</dbReference>
<evidence type="ECO:0000313" key="13">
    <source>
        <dbReference type="Proteomes" id="UP001447842"/>
    </source>
</evidence>
<dbReference type="InterPro" id="IPR005467">
    <property type="entry name" value="His_kinase_dom"/>
</dbReference>
<evidence type="ECO:0000256" key="9">
    <source>
        <dbReference type="ARBA" id="ARBA00023136"/>
    </source>
</evidence>
<dbReference type="RefSeq" id="WP_345972179.1">
    <property type="nucleotide sequence ID" value="NZ_CP147920.1"/>
</dbReference>
<dbReference type="Proteomes" id="UP001447842">
    <property type="component" value="Chromosome"/>
</dbReference>
<dbReference type="EMBL" id="CP147920">
    <property type="protein sequence ID" value="XAU14452.1"/>
    <property type="molecule type" value="Genomic_DNA"/>
</dbReference>
<dbReference type="PANTHER" id="PTHR45453">
    <property type="entry name" value="PHOSPHATE REGULON SENSOR PROTEIN PHOR"/>
    <property type="match status" value="1"/>
</dbReference>
<dbReference type="Gene3D" id="3.30.450.20">
    <property type="entry name" value="PAS domain"/>
    <property type="match status" value="1"/>
</dbReference>
<organism evidence="12 13">
    <name type="scientific">Sulfurimonas diazotrophicus</name>
    <dbReference type="NCBI Taxonomy" id="3131939"/>
    <lineage>
        <taxon>Bacteria</taxon>
        <taxon>Pseudomonadati</taxon>
        <taxon>Campylobacterota</taxon>
        <taxon>Epsilonproteobacteria</taxon>
        <taxon>Campylobacterales</taxon>
        <taxon>Sulfurimonadaceae</taxon>
        <taxon>Sulfurimonas</taxon>
    </lineage>
</organism>
<feature type="transmembrane region" description="Helical" evidence="10">
    <location>
        <begin position="20"/>
        <end position="39"/>
    </location>
</feature>
<comment type="catalytic activity">
    <reaction evidence="1">
        <text>ATP + protein L-histidine = ADP + protein N-phospho-L-histidine.</text>
        <dbReference type="EC" id="2.7.13.3"/>
    </reaction>
</comment>
<sequence length="542" mass="61873">MKRKASHGLWHTISLEKINFLAIVALFCFAMLFTLLVIFEEYRDFDRDAAQMRATYLQQQEELIREETQRALSFVEHEYARWHGQLDEAVLQRNIIDAINALYDRGDGSKYIFVYTLEGININDPNKPENYGKDMLDIEDVDGVKILRELIAAAGTGGFVRYVWEKPTTGKLSPKIATAVAFEPWQWLIGTGVYLDDIDALIAEKKLQKRDQLIKYVMEILTLSAILFALALSGIKLINKVLRDEIRTFSDFFSLAASRYVVIEREQIRIAEFQTLVEHVNAMVDTIHSRNLELSDLNASLEQKVRDKTAKLQKEKAFSDQLVQSQDAFIKQSIHEVNTPLAVIMTQIDLYRHMHGEDRYLGHIEAAAKMLHTIFDDLRYMVKKERIDYPSDTIDLGAFLQRRLVFFESVMAANRLKVAARIAEAVPVCINEEELRRLVDNNLSNAIKYAYPDSTVDVELEVVAQTARMRFTTRSNPIDHPEKVFEAFYREADELSGFGLGLHLVKSICNKYGIETEISSEAGVTAFTYIIAKGGCDENSVA</sequence>
<gene>
    <name evidence="12" type="ORF">WCY31_09340</name>
</gene>
<evidence type="ECO:0000256" key="10">
    <source>
        <dbReference type="SAM" id="Phobius"/>
    </source>
</evidence>
<dbReference type="PANTHER" id="PTHR45453:SF2">
    <property type="entry name" value="HISTIDINE KINASE"/>
    <property type="match status" value="1"/>
</dbReference>
<accession>A0ABZ3HAN1</accession>
<dbReference type="Pfam" id="PF17200">
    <property type="entry name" value="sCache_2"/>
    <property type="match status" value="1"/>
</dbReference>
<proteinExistence type="predicted"/>
<evidence type="ECO:0000256" key="4">
    <source>
        <dbReference type="ARBA" id="ARBA00022475"/>
    </source>
</evidence>
<dbReference type="Gene3D" id="1.10.287.130">
    <property type="match status" value="1"/>
</dbReference>
<evidence type="ECO:0000313" key="12">
    <source>
        <dbReference type="EMBL" id="XAU14452.1"/>
    </source>
</evidence>
<dbReference type="InterPro" id="IPR003661">
    <property type="entry name" value="HisK_dim/P_dom"/>
</dbReference>
<keyword evidence="9 10" id="KW-0472">Membrane</keyword>
<dbReference type="Gene3D" id="3.30.565.10">
    <property type="entry name" value="Histidine kinase-like ATPase, C-terminal domain"/>
    <property type="match status" value="1"/>
</dbReference>
<dbReference type="SMART" id="SM00388">
    <property type="entry name" value="HisKA"/>
    <property type="match status" value="1"/>
</dbReference>
<feature type="domain" description="Histidine kinase" evidence="11">
    <location>
        <begin position="332"/>
        <end position="535"/>
    </location>
</feature>
<keyword evidence="8 10" id="KW-1133">Transmembrane helix</keyword>
<evidence type="ECO:0000256" key="5">
    <source>
        <dbReference type="ARBA" id="ARBA00022679"/>
    </source>
</evidence>
<evidence type="ECO:0000256" key="3">
    <source>
        <dbReference type="ARBA" id="ARBA00012438"/>
    </source>
</evidence>
<evidence type="ECO:0000256" key="2">
    <source>
        <dbReference type="ARBA" id="ARBA00004651"/>
    </source>
</evidence>
<keyword evidence="6 10" id="KW-0812">Transmembrane</keyword>
<dbReference type="SMART" id="SM00387">
    <property type="entry name" value="HATPase_c"/>
    <property type="match status" value="1"/>
</dbReference>